<dbReference type="EMBL" id="FUZZ01000001">
    <property type="protein sequence ID" value="SKC99187.1"/>
    <property type="molecule type" value="Genomic_DNA"/>
</dbReference>
<dbReference type="AlphaFoldDB" id="A0A1T5NFK7"/>
<dbReference type="InterPro" id="IPR034686">
    <property type="entry name" value="Terpene_cyclase-like_2"/>
</dbReference>
<proteinExistence type="inferred from homology"/>
<dbReference type="Pfam" id="PF19086">
    <property type="entry name" value="Terpene_syn_C_2"/>
    <property type="match status" value="1"/>
</dbReference>
<keyword evidence="1" id="KW-0460">Magnesium</keyword>
<organism evidence="2 3">
    <name type="scientific">Chitinophaga ginsengisegetis</name>
    <dbReference type="NCBI Taxonomy" id="393003"/>
    <lineage>
        <taxon>Bacteria</taxon>
        <taxon>Pseudomonadati</taxon>
        <taxon>Bacteroidota</taxon>
        <taxon>Chitinophagia</taxon>
        <taxon>Chitinophagales</taxon>
        <taxon>Chitinophagaceae</taxon>
        <taxon>Chitinophaga</taxon>
    </lineage>
</organism>
<name>A0A1T5NFK7_9BACT</name>
<protein>
    <recommendedName>
        <fullName evidence="1">Terpene synthase</fullName>
        <ecNumber evidence="1">4.2.3.-</ecNumber>
    </recommendedName>
</protein>
<evidence type="ECO:0000313" key="2">
    <source>
        <dbReference type="EMBL" id="SKC99187.1"/>
    </source>
</evidence>
<comment type="similarity">
    <text evidence="1">Belongs to the terpene synthase family.</text>
</comment>
<dbReference type="SUPFAM" id="SSF48576">
    <property type="entry name" value="Terpenoid synthases"/>
    <property type="match status" value="1"/>
</dbReference>
<evidence type="ECO:0000256" key="1">
    <source>
        <dbReference type="RuleBase" id="RU366034"/>
    </source>
</evidence>
<comment type="cofactor">
    <cofactor evidence="1">
        <name>Mg(2+)</name>
        <dbReference type="ChEBI" id="CHEBI:18420"/>
    </cofactor>
</comment>
<dbReference type="EC" id="4.2.3.-" evidence="1"/>
<dbReference type="Gene3D" id="1.10.600.10">
    <property type="entry name" value="Farnesyl Diphosphate Synthase"/>
    <property type="match status" value="1"/>
</dbReference>
<dbReference type="GO" id="GO:0010333">
    <property type="term" value="F:terpene synthase activity"/>
    <property type="evidence" value="ECO:0007669"/>
    <property type="project" value="InterPro"/>
</dbReference>
<dbReference type="GO" id="GO:0046872">
    <property type="term" value="F:metal ion binding"/>
    <property type="evidence" value="ECO:0007669"/>
    <property type="project" value="UniProtKB-KW"/>
</dbReference>
<sequence length="337" mass="40040">MRPEEFNSKDYLPHGYYPWPDLISPHAEQMGKDMDGWIDNDYTFLTEEQREKYKRMKLHICTARMWPDLTYEQSIPCNRFMLQYVAFDDQVENSSLEEIQQLRDRCTAILKGDQPRPEENAIYQHMALIRDEFRALMPEIWVERFIYYFYQSVRYGIELEYPYKIAQRPPSLTLFKTIREYSVLMRPYLIFGEIESGLVLPEHIFEHIVVQKIISHMTLVIAWQNDIHSLPKEMAKGTEVFNLVFVLQQQYNLSLEDACKEAFRIHNEEMAELLTLHTEYREFGEYQEHVDKFFYYAGVGIQGVNTFYLQTERYLHGGVGFAWPEEGRTANIQANGG</sequence>
<keyword evidence="1" id="KW-0479">Metal-binding</keyword>
<dbReference type="InterPro" id="IPR008949">
    <property type="entry name" value="Isoprenoid_synthase_dom_sf"/>
</dbReference>
<dbReference type="PANTHER" id="PTHR35201:SF4">
    <property type="entry name" value="BETA-PINACENE SYNTHASE-RELATED"/>
    <property type="match status" value="1"/>
</dbReference>
<dbReference type="PANTHER" id="PTHR35201">
    <property type="entry name" value="TERPENE SYNTHASE"/>
    <property type="match status" value="1"/>
</dbReference>
<keyword evidence="3" id="KW-1185">Reference proteome</keyword>
<dbReference type="SFLD" id="SFLDS00005">
    <property type="entry name" value="Isoprenoid_Synthase_Type_I"/>
    <property type="match status" value="1"/>
</dbReference>
<keyword evidence="1" id="KW-0456">Lyase</keyword>
<reference evidence="2 3" key="1">
    <citation type="submission" date="2017-02" db="EMBL/GenBank/DDBJ databases">
        <authorList>
            <person name="Peterson S.W."/>
        </authorList>
    </citation>
    <scope>NUCLEOTIDE SEQUENCE [LARGE SCALE GENOMIC DNA]</scope>
    <source>
        <strain evidence="2 3">DSM 18108</strain>
    </source>
</reference>
<dbReference type="STRING" id="393003.SAMN05660461_1397"/>
<accession>A0A1T5NFK7</accession>
<dbReference type="Proteomes" id="UP000190166">
    <property type="component" value="Unassembled WGS sequence"/>
</dbReference>
<dbReference type="RefSeq" id="WP_079468663.1">
    <property type="nucleotide sequence ID" value="NZ_FUZZ01000001.1"/>
</dbReference>
<evidence type="ECO:0000313" key="3">
    <source>
        <dbReference type="Proteomes" id="UP000190166"/>
    </source>
</evidence>
<gene>
    <name evidence="2" type="ORF">SAMN05660461_1397</name>
</gene>
<dbReference type="SFLD" id="SFLDG01020">
    <property type="entry name" value="Terpene_Cyclase_Like_2"/>
    <property type="match status" value="1"/>
</dbReference>